<dbReference type="Proteomes" id="UP001597469">
    <property type="component" value="Unassembled WGS sequence"/>
</dbReference>
<reference evidence="2" key="1">
    <citation type="journal article" date="2019" name="Int. J. Syst. Evol. Microbiol.">
        <title>The Global Catalogue of Microorganisms (GCM) 10K type strain sequencing project: providing services to taxonomists for standard genome sequencing and annotation.</title>
        <authorList>
            <consortium name="The Broad Institute Genomics Platform"/>
            <consortium name="The Broad Institute Genome Sequencing Center for Infectious Disease"/>
            <person name="Wu L."/>
            <person name="Ma J."/>
        </authorList>
    </citation>
    <scope>NUCLEOTIDE SEQUENCE [LARGE SCALE GENOMIC DNA]</scope>
    <source>
        <strain evidence="2">KCTC 42805</strain>
    </source>
</reference>
<dbReference type="Gene3D" id="2.120.10.30">
    <property type="entry name" value="TolB, C-terminal domain"/>
    <property type="match status" value="1"/>
</dbReference>
<keyword evidence="2" id="KW-1185">Reference proteome</keyword>
<dbReference type="EMBL" id="JBHULN010000033">
    <property type="protein sequence ID" value="MFD2574594.1"/>
    <property type="molecule type" value="Genomic_DNA"/>
</dbReference>
<name>A0ABW5MDJ6_9BACT</name>
<dbReference type="InterPro" id="IPR011659">
    <property type="entry name" value="WD40"/>
</dbReference>
<dbReference type="InterPro" id="IPR011042">
    <property type="entry name" value="6-blade_b-propeller_TolB-like"/>
</dbReference>
<protein>
    <submittedName>
        <fullName evidence="1">Nuclear transport factor 2 family protein</fullName>
    </submittedName>
</protein>
<gene>
    <name evidence="1" type="ORF">ACFSUS_28440</name>
</gene>
<evidence type="ECO:0000313" key="1">
    <source>
        <dbReference type="EMBL" id="MFD2574594.1"/>
    </source>
</evidence>
<proteinExistence type="predicted"/>
<dbReference type="RefSeq" id="WP_381528559.1">
    <property type="nucleotide sequence ID" value="NZ_JBHULN010000033.1"/>
</dbReference>
<organism evidence="1 2">
    <name type="scientific">Spirosoma soli</name>
    <dbReference type="NCBI Taxonomy" id="1770529"/>
    <lineage>
        <taxon>Bacteria</taxon>
        <taxon>Pseudomonadati</taxon>
        <taxon>Bacteroidota</taxon>
        <taxon>Cytophagia</taxon>
        <taxon>Cytophagales</taxon>
        <taxon>Cytophagaceae</taxon>
        <taxon>Spirosoma</taxon>
    </lineage>
</organism>
<sequence>MNKHLFVGFMLLLSGRLTFGQQTERQRVEATVLDYLDGGTYGDTTRLIRAFHPSASMKFVDKTTGQFRDAPIAEYLNRMKPSAGQRLNRTTRILAVDITGTAAQAKLEIDAPTHIFIDYFNLLKIDGRWQVVSKIFNRIDKAPRFAPDTIATNDMFGLTISPDGQTAYFVKSYGGRDTLHLYTARRQDGRWLKPTKASFSGRYKDIDPFFSPDGNVLLFNSNRPKPGRKDIKDFDIWTVKKGTKGWSQPYHLGDLINSDSSDFYATVATNGNIYFTSTRPGGQGKSDLWRSVNRDGVYQKPENLGASLNTTAGESNPCISPTEDYLIFAGDTNLVGYGDGDLYISFNQNGRWSIPQNLGADINTADAEFSPTLTDAGKTLLFGRIKRGKPLVENVHVVRQFDKLVERLRASARFDS</sequence>
<dbReference type="SUPFAM" id="SSF54427">
    <property type="entry name" value="NTF2-like"/>
    <property type="match status" value="1"/>
</dbReference>
<dbReference type="Gene3D" id="3.10.450.50">
    <property type="match status" value="1"/>
</dbReference>
<dbReference type="SUPFAM" id="SSF82171">
    <property type="entry name" value="DPP6 N-terminal domain-like"/>
    <property type="match status" value="1"/>
</dbReference>
<dbReference type="Pfam" id="PF07676">
    <property type="entry name" value="PD40"/>
    <property type="match status" value="2"/>
</dbReference>
<dbReference type="InterPro" id="IPR032710">
    <property type="entry name" value="NTF2-like_dom_sf"/>
</dbReference>
<accession>A0ABW5MDJ6</accession>
<evidence type="ECO:0000313" key="2">
    <source>
        <dbReference type="Proteomes" id="UP001597469"/>
    </source>
</evidence>
<comment type="caution">
    <text evidence="1">The sequence shown here is derived from an EMBL/GenBank/DDBJ whole genome shotgun (WGS) entry which is preliminary data.</text>
</comment>
<dbReference type="Pfam" id="PF12893">
    <property type="entry name" value="Lumazine_bd_2"/>
    <property type="match status" value="1"/>
</dbReference>
<dbReference type="InterPro" id="IPR039437">
    <property type="entry name" value="FrzH/put_lumazine-bd"/>
</dbReference>